<evidence type="ECO:0000313" key="3">
    <source>
        <dbReference type="Proteomes" id="UP000320773"/>
    </source>
</evidence>
<organism evidence="2 3">
    <name type="scientific">Flavobacterium branchiophilum</name>
    <dbReference type="NCBI Taxonomy" id="55197"/>
    <lineage>
        <taxon>Bacteria</taxon>
        <taxon>Pseudomonadati</taxon>
        <taxon>Bacteroidota</taxon>
        <taxon>Flavobacteriia</taxon>
        <taxon>Flavobacteriales</taxon>
        <taxon>Flavobacteriaceae</taxon>
        <taxon>Flavobacterium</taxon>
    </lineage>
</organism>
<evidence type="ECO:0000256" key="1">
    <source>
        <dbReference type="SAM" id="MobiDB-lite"/>
    </source>
</evidence>
<dbReference type="EMBL" id="VFPJ01000001">
    <property type="protein sequence ID" value="TQM41808.1"/>
    <property type="molecule type" value="Genomic_DNA"/>
</dbReference>
<reference evidence="2 3" key="1">
    <citation type="submission" date="2019-06" db="EMBL/GenBank/DDBJ databases">
        <title>Genomic Encyclopedia of Archaeal and Bacterial Type Strains, Phase II (KMG-II): from individual species to whole genera.</title>
        <authorList>
            <person name="Goeker M."/>
        </authorList>
    </citation>
    <scope>NUCLEOTIDE SEQUENCE [LARGE SCALE GENOMIC DNA]</scope>
    <source>
        <strain evidence="2 3">DSM 24789</strain>
    </source>
</reference>
<dbReference type="Proteomes" id="UP000320773">
    <property type="component" value="Unassembled WGS sequence"/>
</dbReference>
<protein>
    <submittedName>
        <fullName evidence="2">Uncharacterized protein</fullName>
    </submittedName>
</protein>
<accession>A0A543G6U1</accession>
<name>A0A543G6U1_9FLAO</name>
<comment type="caution">
    <text evidence="2">The sequence shown here is derived from an EMBL/GenBank/DDBJ whole genome shotgun (WGS) entry which is preliminary data.</text>
</comment>
<feature type="region of interest" description="Disordered" evidence="1">
    <location>
        <begin position="144"/>
        <end position="166"/>
    </location>
</feature>
<dbReference type="AlphaFoldDB" id="A0A543G6U1"/>
<evidence type="ECO:0000313" key="2">
    <source>
        <dbReference type="EMBL" id="TQM41808.1"/>
    </source>
</evidence>
<proteinExistence type="predicted"/>
<sequence length="166" mass="19643">MKNSIEQDEFENFLFYIDDYLEEFIYETDSLGYSLNFSIESLEILEKYVMDQNITNEVYDDEKRFKCWVYLGELFRKLAKESYWTISNNSDNSANLGLYVLTGYDDIGVEFVPIRYIRAFIINKKKGFFKDLINSHIAPMPLDLNKFPTEEDPKPDKPRGGWSVFD</sequence>
<dbReference type="RefSeq" id="WP_089079378.1">
    <property type="nucleotide sequence ID" value="NZ_VFPJ01000001.1"/>
</dbReference>
<gene>
    <name evidence="2" type="ORF">BC670_2818</name>
</gene>
<feature type="compositionally biased region" description="Basic and acidic residues" evidence="1">
    <location>
        <begin position="148"/>
        <end position="159"/>
    </location>
</feature>